<evidence type="ECO:0000313" key="2">
    <source>
        <dbReference type="Proteomes" id="UP000603865"/>
    </source>
</evidence>
<organism evidence="1 2">
    <name type="scientific">Deinococcus ruber</name>
    <dbReference type="NCBI Taxonomy" id="1848197"/>
    <lineage>
        <taxon>Bacteria</taxon>
        <taxon>Thermotogati</taxon>
        <taxon>Deinococcota</taxon>
        <taxon>Deinococci</taxon>
        <taxon>Deinococcales</taxon>
        <taxon>Deinococcaceae</taxon>
        <taxon>Deinococcus</taxon>
    </lineage>
</organism>
<protein>
    <submittedName>
        <fullName evidence="1">Uncharacterized protein</fullName>
    </submittedName>
</protein>
<accession>A0A918FHM9</accession>
<reference evidence="1" key="2">
    <citation type="submission" date="2020-09" db="EMBL/GenBank/DDBJ databases">
        <authorList>
            <person name="Sun Q."/>
            <person name="Ohkuma M."/>
        </authorList>
    </citation>
    <scope>NUCLEOTIDE SEQUENCE</scope>
    <source>
        <strain evidence="1">JCM 31311</strain>
    </source>
</reference>
<gene>
    <name evidence="1" type="ORF">GCM10008957_54000</name>
</gene>
<dbReference type="Proteomes" id="UP000603865">
    <property type="component" value="Unassembled WGS sequence"/>
</dbReference>
<dbReference type="AlphaFoldDB" id="A0A918FHM9"/>
<sequence>MADTLNATSIDLHEYQRRLQGLTVRPRTEPEPYAVDLAVIAESVAASLRIEGFDTTAQMLLDSPPDHGR</sequence>
<dbReference type="RefSeq" id="WP_189093636.1">
    <property type="nucleotide sequence ID" value="NZ_BMQL01000082.1"/>
</dbReference>
<proteinExistence type="predicted"/>
<reference evidence="1" key="1">
    <citation type="journal article" date="2014" name="Int. J. Syst. Evol. Microbiol.">
        <title>Complete genome sequence of Corynebacterium casei LMG S-19264T (=DSM 44701T), isolated from a smear-ripened cheese.</title>
        <authorList>
            <consortium name="US DOE Joint Genome Institute (JGI-PGF)"/>
            <person name="Walter F."/>
            <person name="Albersmeier A."/>
            <person name="Kalinowski J."/>
            <person name="Ruckert C."/>
        </authorList>
    </citation>
    <scope>NUCLEOTIDE SEQUENCE</scope>
    <source>
        <strain evidence="1">JCM 31311</strain>
    </source>
</reference>
<dbReference type="EMBL" id="BMQL01000082">
    <property type="protein sequence ID" value="GGR37905.1"/>
    <property type="molecule type" value="Genomic_DNA"/>
</dbReference>
<name>A0A918FHM9_9DEIO</name>
<comment type="caution">
    <text evidence="1">The sequence shown here is derived from an EMBL/GenBank/DDBJ whole genome shotgun (WGS) entry which is preliminary data.</text>
</comment>
<keyword evidence="2" id="KW-1185">Reference proteome</keyword>
<evidence type="ECO:0000313" key="1">
    <source>
        <dbReference type="EMBL" id="GGR37905.1"/>
    </source>
</evidence>